<dbReference type="InterPro" id="IPR005467">
    <property type="entry name" value="His_kinase_dom"/>
</dbReference>
<dbReference type="GO" id="GO:0005886">
    <property type="term" value="C:plasma membrane"/>
    <property type="evidence" value="ECO:0007669"/>
    <property type="project" value="TreeGrafter"/>
</dbReference>
<evidence type="ECO:0000256" key="10">
    <source>
        <dbReference type="ARBA" id="ARBA00023136"/>
    </source>
</evidence>
<dbReference type="Pfam" id="PF02518">
    <property type="entry name" value="HATPase_c"/>
    <property type="match status" value="1"/>
</dbReference>
<dbReference type="InterPro" id="IPR003661">
    <property type="entry name" value="HisK_dim/P_dom"/>
</dbReference>
<dbReference type="PANTHER" id="PTHR45436">
    <property type="entry name" value="SENSOR HISTIDINE KINASE YKOH"/>
    <property type="match status" value="1"/>
</dbReference>
<dbReference type="GO" id="GO:0000155">
    <property type="term" value="F:phosphorelay sensor kinase activity"/>
    <property type="evidence" value="ECO:0007669"/>
    <property type="project" value="InterPro"/>
</dbReference>
<dbReference type="EC" id="2.7.13.3" evidence="3"/>
<proteinExistence type="predicted"/>
<evidence type="ECO:0000256" key="11">
    <source>
        <dbReference type="SAM" id="Phobius"/>
    </source>
</evidence>
<gene>
    <name evidence="13" type="ORF">A4A58_00275</name>
</gene>
<keyword evidence="8 11" id="KW-1133">Transmembrane helix</keyword>
<dbReference type="PANTHER" id="PTHR45436:SF15">
    <property type="entry name" value="SENSOR HISTIDINE KINASE CUSS"/>
    <property type="match status" value="1"/>
</dbReference>
<dbReference type="InterPro" id="IPR003594">
    <property type="entry name" value="HATPase_dom"/>
</dbReference>
<dbReference type="AlphaFoldDB" id="A0A161STV3"/>
<dbReference type="SUPFAM" id="SSF47384">
    <property type="entry name" value="Homodimeric domain of signal transducing histidine kinase"/>
    <property type="match status" value="1"/>
</dbReference>
<evidence type="ECO:0000256" key="5">
    <source>
        <dbReference type="ARBA" id="ARBA00022679"/>
    </source>
</evidence>
<dbReference type="STRING" id="943830.A4A58_00275"/>
<dbReference type="CDD" id="cd00082">
    <property type="entry name" value="HisKA"/>
    <property type="match status" value="1"/>
</dbReference>
<comment type="catalytic activity">
    <reaction evidence="1">
        <text>ATP + protein L-histidine = ADP + protein N-phospho-L-histidine.</text>
        <dbReference type="EC" id="2.7.13.3"/>
    </reaction>
</comment>
<keyword evidence="14" id="KW-1185">Reference proteome</keyword>
<dbReference type="SUPFAM" id="SSF55874">
    <property type="entry name" value="ATPase domain of HSP90 chaperone/DNA topoisomerase II/histidine kinase"/>
    <property type="match status" value="1"/>
</dbReference>
<evidence type="ECO:0000313" key="14">
    <source>
        <dbReference type="Proteomes" id="UP000076574"/>
    </source>
</evidence>
<accession>A0A161STV3</accession>
<feature type="transmembrane region" description="Helical" evidence="11">
    <location>
        <begin position="133"/>
        <end position="160"/>
    </location>
</feature>
<evidence type="ECO:0000259" key="12">
    <source>
        <dbReference type="PROSITE" id="PS50109"/>
    </source>
</evidence>
<comment type="subcellular location">
    <subcellularLocation>
        <location evidence="2">Membrane</location>
        <topology evidence="2">Multi-pass membrane protein</topology>
    </subcellularLocation>
</comment>
<keyword evidence="6 11" id="KW-0812">Transmembrane</keyword>
<keyword evidence="7" id="KW-0418">Kinase</keyword>
<dbReference type="PROSITE" id="PS50109">
    <property type="entry name" value="HIS_KIN"/>
    <property type="match status" value="1"/>
</dbReference>
<feature type="domain" description="Histidine kinase" evidence="12">
    <location>
        <begin position="221"/>
        <end position="433"/>
    </location>
</feature>
<dbReference type="SMART" id="SM00387">
    <property type="entry name" value="HATPase_c"/>
    <property type="match status" value="1"/>
</dbReference>
<dbReference type="Gene3D" id="3.30.565.10">
    <property type="entry name" value="Histidine kinase-like ATPase, C-terminal domain"/>
    <property type="match status" value="1"/>
</dbReference>
<dbReference type="CDD" id="cd00075">
    <property type="entry name" value="HATPase"/>
    <property type="match status" value="1"/>
</dbReference>
<keyword evidence="10 11" id="KW-0472">Membrane</keyword>
<evidence type="ECO:0000256" key="6">
    <source>
        <dbReference type="ARBA" id="ARBA00022692"/>
    </source>
</evidence>
<evidence type="ECO:0000256" key="4">
    <source>
        <dbReference type="ARBA" id="ARBA00022553"/>
    </source>
</evidence>
<name>A0A161STV3_9BRAD</name>
<dbReference type="EMBL" id="LVYV01000001">
    <property type="protein sequence ID" value="KZD24962.1"/>
    <property type="molecule type" value="Genomic_DNA"/>
</dbReference>
<evidence type="ECO:0000313" key="13">
    <source>
        <dbReference type="EMBL" id="KZD24962.1"/>
    </source>
</evidence>
<dbReference type="Pfam" id="PF00512">
    <property type="entry name" value="HisKA"/>
    <property type="match status" value="1"/>
</dbReference>
<evidence type="ECO:0000256" key="2">
    <source>
        <dbReference type="ARBA" id="ARBA00004141"/>
    </source>
</evidence>
<dbReference type="Proteomes" id="UP000076574">
    <property type="component" value="Unassembled WGS sequence"/>
</dbReference>
<organism evidence="13 14">
    <name type="scientific">Tardiphaga robiniae</name>
    <dbReference type="NCBI Taxonomy" id="943830"/>
    <lineage>
        <taxon>Bacteria</taxon>
        <taxon>Pseudomonadati</taxon>
        <taxon>Pseudomonadota</taxon>
        <taxon>Alphaproteobacteria</taxon>
        <taxon>Hyphomicrobiales</taxon>
        <taxon>Nitrobacteraceae</taxon>
        <taxon>Tardiphaga</taxon>
    </lineage>
</organism>
<dbReference type="OrthoDB" id="9809766at2"/>
<dbReference type="Gene3D" id="1.10.287.130">
    <property type="match status" value="1"/>
</dbReference>
<keyword evidence="9" id="KW-0902">Two-component regulatory system</keyword>
<evidence type="ECO:0000256" key="3">
    <source>
        <dbReference type="ARBA" id="ARBA00012438"/>
    </source>
</evidence>
<keyword evidence="5" id="KW-0808">Transferase</keyword>
<dbReference type="InterPro" id="IPR004358">
    <property type="entry name" value="Sig_transdc_His_kin-like_C"/>
</dbReference>
<keyword evidence="4" id="KW-0597">Phosphoprotein</keyword>
<feature type="transmembrane region" description="Helical" evidence="11">
    <location>
        <begin position="12"/>
        <end position="31"/>
    </location>
</feature>
<dbReference type="InterPro" id="IPR036097">
    <property type="entry name" value="HisK_dim/P_sf"/>
</dbReference>
<evidence type="ECO:0000256" key="7">
    <source>
        <dbReference type="ARBA" id="ARBA00022777"/>
    </source>
</evidence>
<protein>
    <recommendedName>
        <fullName evidence="3">histidine kinase</fullName>
        <ecNumber evidence="3">2.7.13.3</ecNumber>
    </recommendedName>
</protein>
<dbReference type="InterPro" id="IPR036890">
    <property type="entry name" value="HATPase_C_sf"/>
</dbReference>
<dbReference type="RefSeq" id="WP_068728756.1">
    <property type="nucleotide sequence ID" value="NZ_LVYV01000001.1"/>
</dbReference>
<reference evidence="13 14" key="1">
    <citation type="submission" date="2016-03" db="EMBL/GenBank/DDBJ databases">
        <title>Microsymbionts genomes from the relict species Vavilovia formosa (Stev.) Fed.</title>
        <authorList>
            <person name="Kopat V."/>
            <person name="Chirak E."/>
            <person name="Kimeklis A."/>
            <person name="Andronov E."/>
        </authorList>
    </citation>
    <scope>NUCLEOTIDE SEQUENCE [LARGE SCALE GENOMIC DNA]</scope>
    <source>
        <strain evidence="13 14">Vaf07</strain>
    </source>
</reference>
<dbReference type="InterPro" id="IPR050428">
    <property type="entry name" value="TCS_sensor_his_kinase"/>
</dbReference>
<evidence type="ECO:0000256" key="9">
    <source>
        <dbReference type="ARBA" id="ARBA00023012"/>
    </source>
</evidence>
<comment type="caution">
    <text evidence="13">The sequence shown here is derived from an EMBL/GenBank/DDBJ whole genome shotgun (WGS) entry which is preliminary data.</text>
</comment>
<evidence type="ECO:0000256" key="8">
    <source>
        <dbReference type="ARBA" id="ARBA00022989"/>
    </source>
</evidence>
<dbReference type="PRINTS" id="PR00344">
    <property type="entry name" value="BCTRLSENSOR"/>
</dbReference>
<sequence>MTSLRKTVMTYVTGLLIFVGVAAAITSYYFVKYEVNSFQDNALHEVALTAGMVFRHDIEPRIDAELEDQLVIQIWDQAKQPIHRSGPSVDIPSQSELGYADVTAGGERWRVFTSRDATHAIQVAQRWSAREEVAAYAAAGAAVPLIVAIPIAWLMIWWAVKRVLSGLGTLSADIGQRSADAKDALSLKGVPVEVAPLVTAMNSLIERHQTALETQRRFVSDAAHELRTPLAALQIQIDNLRSRELNAPEREIAQDLLDGIRRASYSVNQLMTMVRADAGIESEAEVVDAEAFVRLVVSGFVSIADAKGVSLAIAPGTRDELNVRAADLRLIVSNLLDNAVRYTRAGGAVSIKAVRRGTDFVIEVIDSGCGIPESAVPYLYDRFFRAAPMDIDGTGLGLAIARTAADRNGFSLDIANRDDAQGVRAAVSIPLGGVSNEVRQFEAA</sequence>
<evidence type="ECO:0000256" key="1">
    <source>
        <dbReference type="ARBA" id="ARBA00000085"/>
    </source>
</evidence>
<dbReference type="SMART" id="SM00388">
    <property type="entry name" value="HisKA"/>
    <property type="match status" value="1"/>
</dbReference>